<dbReference type="Proteomes" id="UP000031950">
    <property type="component" value="Unassembled WGS sequence"/>
</dbReference>
<comment type="caution">
    <text evidence="2">The sequence shown here is derived from an EMBL/GenBank/DDBJ whole genome shotgun (WGS) entry which is preliminary data.</text>
</comment>
<dbReference type="EMBL" id="JXRQ01000029">
    <property type="protein sequence ID" value="KIL43511.1"/>
    <property type="molecule type" value="Genomic_DNA"/>
</dbReference>
<protein>
    <submittedName>
        <fullName evidence="2">Uncharacterized protein</fullName>
    </submittedName>
</protein>
<name>A0A0C2VG94_9BACL</name>
<dbReference type="PATRIC" id="fig|135826.4.peg.3195"/>
<evidence type="ECO:0000256" key="1">
    <source>
        <dbReference type="SAM" id="Phobius"/>
    </source>
</evidence>
<keyword evidence="1" id="KW-1133">Transmembrane helix</keyword>
<gene>
    <name evidence="2" type="ORF">KP77_32170</name>
</gene>
<keyword evidence="1" id="KW-0812">Transmembrane</keyword>
<evidence type="ECO:0000313" key="3">
    <source>
        <dbReference type="Proteomes" id="UP000031950"/>
    </source>
</evidence>
<reference evidence="2 3" key="1">
    <citation type="submission" date="2015-01" db="EMBL/GenBank/DDBJ databases">
        <title>Genome sequence of Jeotgalibacillus alimentarius.</title>
        <authorList>
            <person name="Goh K.M."/>
            <person name="Chan K.-G."/>
            <person name="Yaakop A.S."/>
            <person name="Ee R."/>
            <person name="Gan H.M."/>
            <person name="Chan C.S."/>
        </authorList>
    </citation>
    <scope>NUCLEOTIDE SEQUENCE [LARGE SCALE GENOMIC DNA]</scope>
    <source>
        <strain evidence="2 3">YKJ-13</strain>
    </source>
</reference>
<proteinExistence type="predicted"/>
<evidence type="ECO:0000313" key="2">
    <source>
        <dbReference type="EMBL" id="KIL43511.1"/>
    </source>
</evidence>
<keyword evidence="1" id="KW-0472">Membrane</keyword>
<feature type="transmembrane region" description="Helical" evidence="1">
    <location>
        <begin position="12"/>
        <end position="31"/>
    </location>
</feature>
<organism evidence="2 3">
    <name type="scientific">Jeotgalibacillus alimentarius</name>
    <dbReference type="NCBI Taxonomy" id="135826"/>
    <lineage>
        <taxon>Bacteria</taxon>
        <taxon>Bacillati</taxon>
        <taxon>Bacillota</taxon>
        <taxon>Bacilli</taxon>
        <taxon>Bacillales</taxon>
        <taxon>Caryophanaceae</taxon>
        <taxon>Jeotgalibacillus</taxon>
    </lineage>
</organism>
<keyword evidence="3" id="KW-1185">Reference proteome</keyword>
<sequence length="64" mass="7370">MMVQSAGKWSVYILFFTAIFICTVLIFAFLFRGEFMDLVIGIFQSPVTDEEQGIADLVRFYAYV</sequence>
<dbReference type="OrthoDB" id="2454493at2"/>
<dbReference type="AlphaFoldDB" id="A0A0C2VG94"/>
<dbReference type="STRING" id="135826.KP77_32170"/>
<accession>A0A0C2VG94</accession>
<dbReference type="RefSeq" id="WP_152614756.1">
    <property type="nucleotide sequence ID" value="NZ_JXRQ01000029.1"/>
</dbReference>